<organism evidence="1">
    <name type="scientific">Panicum hallii</name>
    <dbReference type="NCBI Taxonomy" id="206008"/>
    <lineage>
        <taxon>Eukaryota</taxon>
        <taxon>Viridiplantae</taxon>
        <taxon>Streptophyta</taxon>
        <taxon>Embryophyta</taxon>
        <taxon>Tracheophyta</taxon>
        <taxon>Spermatophyta</taxon>
        <taxon>Magnoliopsida</taxon>
        <taxon>Liliopsida</taxon>
        <taxon>Poales</taxon>
        <taxon>Poaceae</taxon>
        <taxon>PACMAD clade</taxon>
        <taxon>Panicoideae</taxon>
        <taxon>Panicodae</taxon>
        <taxon>Paniceae</taxon>
        <taxon>Panicinae</taxon>
        <taxon>Panicum</taxon>
        <taxon>Panicum sect. Panicum</taxon>
    </lineage>
</organism>
<sequence length="90" mass="10565">MACASKVVSLYCNSPLPGIEHDERWHSSLQQQTRKEKRGKLRSTILIYTAWNLWKELNRHIFAWKSLQPAQVVLLIKEEMMVIRQQACLS</sequence>
<proteinExistence type="predicted"/>
<protein>
    <recommendedName>
        <fullName evidence="2">Reverse transcriptase zinc-binding domain-containing protein</fullName>
    </recommendedName>
</protein>
<name>A0A2T8KQ22_9POAL</name>
<dbReference type="Proteomes" id="UP000243499">
    <property type="component" value="Chromosome 2"/>
</dbReference>
<evidence type="ECO:0000313" key="1">
    <source>
        <dbReference type="EMBL" id="PVH64275.1"/>
    </source>
</evidence>
<accession>A0A2T8KQ22</accession>
<gene>
    <name evidence="1" type="ORF">PAHAL_2G227200</name>
</gene>
<reference evidence="1" key="1">
    <citation type="submission" date="2018-04" db="EMBL/GenBank/DDBJ databases">
        <title>WGS assembly of Panicum hallii.</title>
        <authorList>
            <person name="Lovell J."/>
            <person name="Jenkins J."/>
            <person name="Lowry D."/>
            <person name="Mamidi S."/>
            <person name="Sreedasyam A."/>
            <person name="Weng X."/>
            <person name="Barry K."/>
            <person name="Bonette J."/>
            <person name="Campitelli B."/>
            <person name="Daum C."/>
            <person name="Gordon S."/>
            <person name="Gould B."/>
            <person name="Lipzen A."/>
            <person name="Macqueen A."/>
            <person name="Palacio-Mejia J."/>
            <person name="Plott C."/>
            <person name="Shakirov E."/>
            <person name="Shu S."/>
            <person name="Yoshinaga Y."/>
            <person name="Zane M."/>
            <person name="Rokhsar D."/>
            <person name="Grimwood J."/>
            <person name="Schmutz J."/>
            <person name="Juenger T."/>
        </authorList>
    </citation>
    <scope>NUCLEOTIDE SEQUENCE [LARGE SCALE GENOMIC DNA]</scope>
    <source>
        <strain evidence="1">FIL2</strain>
    </source>
</reference>
<evidence type="ECO:0008006" key="2">
    <source>
        <dbReference type="Google" id="ProtNLM"/>
    </source>
</evidence>
<dbReference type="Gramene" id="PVH64275">
    <property type="protein sequence ID" value="PVH64275"/>
    <property type="gene ID" value="PAHAL_2G227200"/>
</dbReference>
<dbReference type="AlphaFoldDB" id="A0A2T8KQ22"/>
<dbReference type="EMBL" id="CM008047">
    <property type="protein sequence ID" value="PVH64275.1"/>
    <property type="molecule type" value="Genomic_DNA"/>
</dbReference>